<protein>
    <submittedName>
        <fullName evidence="1">Uncharacterized protein</fullName>
    </submittedName>
</protein>
<dbReference type="AlphaFoldDB" id="G5JQ82"/>
<keyword evidence="2" id="KW-1185">Reference proteome</keyword>
<gene>
    <name evidence="1" type="ORF">STRCR_1765</name>
</gene>
<accession>G5JQ82</accession>
<evidence type="ECO:0000313" key="1">
    <source>
        <dbReference type="EMBL" id="EHI74081.1"/>
    </source>
</evidence>
<comment type="caution">
    <text evidence="1">The sequence shown here is derived from an EMBL/GenBank/DDBJ whole genome shotgun (WGS) entry which is preliminary data.</text>
</comment>
<proteinExistence type="predicted"/>
<reference evidence="1" key="1">
    <citation type="submission" date="2011-07" db="EMBL/GenBank/DDBJ databases">
        <authorList>
            <person name="Stanhope M.J."/>
            <person name="Durkin A.S."/>
            <person name="Hostetler J."/>
            <person name="Kim M."/>
            <person name="Radune D."/>
            <person name="Singh I."/>
            <person name="Town C.D."/>
        </authorList>
    </citation>
    <scope>NUCLEOTIDE SEQUENCE [LARGE SCALE GENOMIC DNA]</scope>
    <source>
        <strain evidence="1">HS-6</strain>
    </source>
</reference>
<sequence>MVAILFTDSLMQHWYRNQFGKLMLLSDAEYNALIKNLGFRPPL</sequence>
<dbReference type="EMBL" id="AEUV02000002">
    <property type="protein sequence ID" value="EHI74081.1"/>
    <property type="molecule type" value="Genomic_DNA"/>
</dbReference>
<evidence type="ECO:0000313" key="2">
    <source>
        <dbReference type="Proteomes" id="UP000004322"/>
    </source>
</evidence>
<name>G5JQ82_STRCG</name>
<organism evidence="1 2">
    <name type="scientific">Streptococcus criceti HS-6</name>
    <dbReference type="NCBI Taxonomy" id="873449"/>
    <lineage>
        <taxon>Bacteria</taxon>
        <taxon>Bacillati</taxon>
        <taxon>Bacillota</taxon>
        <taxon>Bacilli</taxon>
        <taxon>Lactobacillales</taxon>
        <taxon>Streptococcaceae</taxon>
        <taxon>Streptococcus</taxon>
    </lineage>
</organism>
<dbReference type="Proteomes" id="UP000004322">
    <property type="component" value="Unassembled WGS sequence"/>
</dbReference>